<keyword evidence="1" id="KW-0812">Transmembrane</keyword>
<comment type="caution">
    <text evidence="3">The sequence shown here is derived from an EMBL/GenBank/DDBJ whole genome shotgun (WGS) entry which is preliminary data.</text>
</comment>
<accession>A0AAN9Z1Y4</accession>
<evidence type="ECO:0000313" key="3">
    <source>
        <dbReference type="EMBL" id="KAK7792129.1"/>
    </source>
</evidence>
<organism evidence="3 4">
    <name type="scientific">Gryllus longicercus</name>
    <dbReference type="NCBI Taxonomy" id="2509291"/>
    <lineage>
        <taxon>Eukaryota</taxon>
        <taxon>Metazoa</taxon>
        <taxon>Ecdysozoa</taxon>
        <taxon>Arthropoda</taxon>
        <taxon>Hexapoda</taxon>
        <taxon>Insecta</taxon>
        <taxon>Pterygota</taxon>
        <taxon>Neoptera</taxon>
        <taxon>Polyneoptera</taxon>
        <taxon>Orthoptera</taxon>
        <taxon>Ensifera</taxon>
        <taxon>Gryllidea</taxon>
        <taxon>Grylloidea</taxon>
        <taxon>Gryllidae</taxon>
        <taxon>Gryllinae</taxon>
        <taxon>Gryllus</taxon>
    </lineage>
</organism>
<evidence type="ECO:0000256" key="2">
    <source>
        <dbReference type="SAM" id="SignalP"/>
    </source>
</evidence>
<keyword evidence="4" id="KW-1185">Reference proteome</keyword>
<keyword evidence="1" id="KW-0472">Membrane</keyword>
<dbReference type="Proteomes" id="UP001378592">
    <property type="component" value="Unassembled WGS sequence"/>
</dbReference>
<evidence type="ECO:0000313" key="4">
    <source>
        <dbReference type="Proteomes" id="UP001378592"/>
    </source>
</evidence>
<feature type="chain" id="PRO_5042863362" description="Accessory gland protein" evidence="2">
    <location>
        <begin position="21"/>
        <end position="151"/>
    </location>
</feature>
<dbReference type="AlphaFoldDB" id="A0AAN9Z1Y4"/>
<sequence length="151" mass="16323">MCPFLRLAFAIVCLLVQTPPRDDPTWTEGTSPTPEESGVSGDSPAVLAGIVVGVLATMSLLFLFALLIDCRNQQAEAAKRQSEEARAVRRRRRVFRLPAFFRGRGANGDGLAFASQVCEENRNTNPVLEGNSSTVVDITEPKPSSSSVLQC</sequence>
<feature type="transmembrane region" description="Helical" evidence="1">
    <location>
        <begin position="45"/>
        <end position="68"/>
    </location>
</feature>
<dbReference type="EMBL" id="JAZDUA010000470">
    <property type="protein sequence ID" value="KAK7792129.1"/>
    <property type="molecule type" value="Genomic_DNA"/>
</dbReference>
<protein>
    <recommendedName>
        <fullName evidence="5">Accessory gland protein</fullName>
    </recommendedName>
</protein>
<gene>
    <name evidence="3" type="ORF">R5R35_004366</name>
</gene>
<evidence type="ECO:0008006" key="5">
    <source>
        <dbReference type="Google" id="ProtNLM"/>
    </source>
</evidence>
<reference evidence="3 4" key="1">
    <citation type="submission" date="2024-03" db="EMBL/GenBank/DDBJ databases">
        <title>The genome assembly and annotation of the cricket Gryllus longicercus Weissman &amp; Gray.</title>
        <authorList>
            <person name="Szrajer S."/>
            <person name="Gray D."/>
            <person name="Ylla G."/>
        </authorList>
    </citation>
    <scope>NUCLEOTIDE SEQUENCE [LARGE SCALE GENOMIC DNA]</scope>
    <source>
        <strain evidence="3">DAG 2021-001</strain>
        <tissue evidence="3">Whole body minus gut</tissue>
    </source>
</reference>
<keyword evidence="2" id="KW-0732">Signal</keyword>
<keyword evidence="1" id="KW-1133">Transmembrane helix</keyword>
<proteinExistence type="predicted"/>
<evidence type="ECO:0000256" key="1">
    <source>
        <dbReference type="SAM" id="Phobius"/>
    </source>
</evidence>
<feature type="signal peptide" evidence="2">
    <location>
        <begin position="1"/>
        <end position="20"/>
    </location>
</feature>
<name>A0AAN9Z1Y4_9ORTH</name>